<dbReference type="Proteomes" id="UP000271974">
    <property type="component" value="Unassembled WGS sequence"/>
</dbReference>
<gene>
    <name evidence="3" type="ORF">EGW08_002843</name>
</gene>
<feature type="compositionally biased region" description="Acidic residues" evidence="1">
    <location>
        <begin position="479"/>
        <end position="489"/>
    </location>
</feature>
<dbReference type="PANTHER" id="PTHR12307:SF53">
    <property type="entry name" value="PROTEIN PHOSPHATASE 1 REGULATORY SUBUNIT"/>
    <property type="match status" value="1"/>
</dbReference>
<keyword evidence="4" id="KW-1185">Reference proteome</keyword>
<organism evidence="3 4">
    <name type="scientific">Elysia chlorotica</name>
    <name type="common">Eastern emerald elysia</name>
    <name type="synonym">Sea slug</name>
    <dbReference type="NCBI Taxonomy" id="188477"/>
    <lineage>
        <taxon>Eukaryota</taxon>
        <taxon>Metazoa</taxon>
        <taxon>Spiralia</taxon>
        <taxon>Lophotrochozoa</taxon>
        <taxon>Mollusca</taxon>
        <taxon>Gastropoda</taxon>
        <taxon>Heterobranchia</taxon>
        <taxon>Euthyneura</taxon>
        <taxon>Panpulmonata</taxon>
        <taxon>Sacoglossa</taxon>
        <taxon>Placobranchoidea</taxon>
        <taxon>Plakobranchidae</taxon>
        <taxon>Elysia</taxon>
    </lineage>
</organism>
<dbReference type="PROSITE" id="PS51159">
    <property type="entry name" value="CBM21"/>
    <property type="match status" value="1"/>
</dbReference>
<dbReference type="AlphaFoldDB" id="A0A3S1HZS4"/>
<evidence type="ECO:0000256" key="1">
    <source>
        <dbReference type="SAM" id="MobiDB-lite"/>
    </source>
</evidence>
<feature type="domain" description="CBM21" evidence="2">
    <location>
        <begin position="710"/>
        <end position="817"/>
    </location>
</feature>
<sequence length="835" mass="89659">MYFCPCPCDDPLDPEAEETARVVLPRNLSYVQESYLDRYSVSAGFVHDPKAESSSLRCEPQLAQDTGITCGTKSDTDPLSTGDRAPLVLSSFAASSNVISPNVEDETIALLSILKAKEFRDGFGSGESCRCAVSDSQVSLNGRFSGREFSNSFNGESSHNGSEGAVPFSYSKWTANSIGFLDERGVRSSAPWSSLPPSLHTQNSFSADQSSSSCSQAQHSVTDFTVESPTSAATSSPSTASLLLSPASRVATRLSSFLHTPPNESMDAERNGTSVDGDGLSTALTHKTVSESSPCEMEAPAGLGQEMDRGQDSGGPQTVLDEDNGSAGDSRNLNVHSTSSGDSESVLPLKSEGYVIGSTGHPPRSEAQVIRGTPRQNHPTCHPTGSPSDEDSVTTRLKSSNPPGLIESPDDSDAFSEEGVFVNMMDDLLVSDKNSSSSQGLYSGQADGDSDDDNNKSVSTSVQSDETCMSVDSMFMSPEEGELEEELSEEASVKTQAESSPAETEPPKKMSLQEAISRAASDLSRISIDLYGSEALQQGREEETKDTGVEARSNLITWGRTSPLRTHKALKLTVSDFSSSTSSLASDQPLRVDSGSTELAPDLMAMGPESPIYEENEFNFSRKALRKSSSLKTNKTPPGTPHRKKAVRFADAMGLDLESVRHVLNSNSPPKIPPSAMADLLAGLSEDRKEIGSKYLCPCFNQPGASDNFYQRVLGEKVCLENAIITDLTITGFVRVANISFHKSVRVRYSDNAWTTFHDIAASYVQNSCDGPTDRFSFSLVAPAYFVPGHRLEFAVSYNAGGVEYWDSNGGVNYVFECFAKTVPTESESAWIHFL</sequence>
<feature type="compositionally biased region" description="Polar residues" evidence="1">
    <location>
        <begin position="327"/>
        <end position="343"/>
    </location>
</feature>
<feature type="compositionally biased region" description="Polar residues" evidence="1">
    <location>
        <begin position="493"/>
        <end position="502"/>
    </location>
</feature>
<feature type="compositionally biased region" description="Polar residues" evidence="1">
    <location>
        <begin position="456"/>
        <end position="467"/>
    </location>
</feature>
<dbReference type="OrthoDB" id="8942186at2759"/>
<feature type="compositionally biased region" description="Polar residues" evidence="1">
    <location>
        <begin position="282"/>
        <end position="293"/>
    </location>
</feature>
<feature type="region of interest" description="Disordered" evidence="1">
    <location>
        <begin position="258"/>
        <end position="348"/>
    </location>
</feature>
<dbReference type="GO" id="GO:0005979">
    <property type="term" value="P:regulation of glycogen biosynthetic process"/>
    <property type="evidence" value="ECO:0007669"/>
    <property type="project" value="TreeGrafter"/>
</dbReference>
<dbReference type="InterPro" id="IPR005036">
    <property type="entry name" value="CBM21_dom"/>
</dbReference>
<dbReference type="InterPro" id="IPR038175">
    <property type="entry name" value="CBM21_dom_sf"/>
</dbReference>
<dbReference type="GO" id="GO:0008157">
    <property type="term" value="F:protein phosphatase 1 binding"/>
    <property type="evidence" value="ECO:0007669"/>
    <property type="project" value="TreeGrafter"/>
</dbReference>
<feature type="region of interest" description="Disordered" evidence="1">
    <location>
        <begin position="624"/>
        <end position="643"/>
    </location>
</feature>
<proteinExistence type="predicted"/>
<dbReference type="GO" id="GO:0000164">
    <property type="term" value="C:protein phosphatase type 1 complex"/>
    <property type="evidence" value="ECO:0007669"/>
    <property type="project" value="TreeGrafter"/>
</dbReference>
<feature type="compositionally biased region" description="Polar residues" evidence="1">
    <location>
        <begin position="374"/>
        <end position="387"/>
    </location>
</feature>
<evidence type="ECO:0000259" key="2">
    <source>
        <dbReference type="PROSITE" id="PS51159"/>
    </source>
</evidence>
<feature type="region of interest" description="Disordered" evidence="1">
    <location>
        <begin position="431"/>
        <end position="511"/>
    </location>
</feature>
<reference evidence="3 4" key="1">
    <citation type="submission" date="2019-01" db="EMBL/GenBank/DDBJ databases">
        <title>A draft genome assembly of the solar-powered sea slug Elysia chlorotica.</title>
        <authorList>
            <person name="Cai H."/>
            <person name="Li Q."/>
            <person name="Fang X."/>
            <person name="Li J."/>
            <person name="Curtis N.E."/>
            <person name="Altenburger A."/>
            <person name="Shibata T."/>
            <person name="Feng M."/>
            <person name="Maeda T."/>
            <person name="Schwartz J.A."/>
            <person name="Shigenobu S."/>
            <person name="Lundholm N."/>
            <person name="Nishiyama T."/>
            <person name="Yang H."/>
            <person name="Hasebe M."/>
            <person name="Li S."/>
            <person name="Pierce S.K."/>
            <person name="Wang J."/>
        </authorList>
    </citation>
    <scope>NUCLEOTIDE SEQUENCE [LARGE SCALE GENOMIC DNA]</scope>
    <source>
        <strain evidence="3">EC2010</strain>
        <tissue evidence="3">Whole organism of an adult</tissue>
    </source>
</reference>
<accession>A0A3S1HZS4</accession>
<dbReference type="Pfam" id="PF03370">
    <property type="entry name" value="CBM_21"/>
    <property type="match status" value="1"/>
</dbReference>
<feature type="compositionally biased region" description="Polar residues" evidence="1">
    <location>
        <begin position="432"/>
        <end position="442"/>
    </location>
</feature>
<feature type="region of interest" description="Disordered" evidence="1">
    <location>
        <begin position="373"/>
        <end position="419"/>
    </location>
</feature>
<dbReference type="GO" id="GO:2001069">
    <property type="term" value="F:glycogen binding"/>
    <property type="evidence" value="ECO:0007669"/>
    <property type="project" value="TreeGrafter"/>
</dbReference>
<protein>
    <recommendedName>
        <fullName evidence="2">CBM21 domain-containing protein</fullName>
    </recommendedName>
</protein>
<dbReference type="STRING" id="188477.A0A3S1HZS4"/>
<name>A0A3S1HZS4_ELYCH</name>
<evidence type="ECO:0000313" key="3">
    <source>
        <dbReference type="EMBL" id="RUS89406.1"/>
    </source>
</evidence>
<dbReference type="InterPro" id="IPR050782">
    <property type="entry name" value="PP1_regulatory_subunit_3"/>
</dbReference>
<feature type="region of interest" description="Disordered" evidence="1">
    <location>
        <begin position="191"/>
        <end position="212"/>
    </location>
</feature>
<evidence type="ECO:0000313" key="4">
    <source>
        <dbReference type="Proteomes" id="UP000271974"/>
    </source>
</evidence>
<dbReference type="PANTHER" id="PTHR12307">
    <property type="entry name" value="PROTEIN PHOSPHATASE 1 REGULATORY SUBUNIT"/>
    <property type="match status" value="1"/>
</dbReference>
<comment type="caution">
    <text evidence="3">The sequence shown here is derived from an EMBL/GenBank/DDBJ whole genome shotgun (WGS) entry which is preliminary data.</text>
</comment>
<dbReference type="Gene3D" id="2.60.40.2440">
    <property type="entry name" value="Carbohydrate binding type-21 domain"/>
    <property type="match status" value="1"/>
</dbReference>
<dbReference type="EMBL" id="RQTK01000057">
    <property type="protein sequence ID" value="RUS89406.1"/>
    <property type="molecule type" value="Genomic_DNA"/>
</dbReference>